<dbReference type="GO" id="GO:0000786">
    <property type="term" value="C:nucleosome"/>
    <property type="evidence" value="ECO:0007669"/>
    <property type="project" value="InterPro"/>
</dbReference>
<keyword evidence="5 6" id="KW-0539">Nucleus</keyword>
<keyword evidence="3 6" id="KW-0158">Chromosome</keyword>
<dbReference type="GO" id="GO:0003690">
    <property type="term" value="F:double-stranded DNA binding"/>
    <property type="evidence" value="ECO:0007669"/>
    <property type="project" value="TreeGrafter"/>
</dbReference>
<dbReference type="PROSITE" id="PS51504">
    <property type="entry name" value="H15"/>
    <property type="match status" value="1"/>
</dbReference>
<proteinExistence type="inferred from homology"/>
<evidence type="ECO:0000256" key="2">
    <source>
        <dbReference type="ARBA" id="ARBA00004286"/>
    </source>
</evidence>
<dbReference type="GO" id="GO:0030261">
    <property type="term" value="P:chromosome condensation"/>
    <property type="evidence" value="ECO:0007669"/>
    <property type="project" value="TreeGrafter"/>
</dbReference>
<evidence type="ECO:0000256" key="4">
    <source>
        <dbReference type="ARBA" id="ARBA00023125"/>
    </source>
</evidence>
<evidence type="ECO:0000256" key="6">
    <source>
        <dbReference type="RuleBase" id="RU003894"/>
    </source>
</evidence>
<dbReference type="Proteomes" id="UP000604825">
    <property type="component" value="Unassembled WGS sequence"/>
</dbReference>
<evidence type="ECO:0000313" key="9">
    <source>
        <dbReference type="EMBL" id="CAD6220850.1"/>
    </source>
</evidence>
<feature type="region of interest" description="Disordered" evidence="7">
    <location>
        <begin position="117"/>
        <end position="199"/>
    </location>
</feature>
<evidence type="ECO:0000256" key="5">
    <source>
        <dbReference type="ARBA" id="ARBA00023242"/>
    </source>
</evidence>
<dbReference type="GO" id="GO:0045910">
    <property type="term" value="P:negative regulation of DNA recombination"/>
    <property type="evidence" value="ECO:0007669"/>
    <property type="project" value="TreeGrafter"/>
</dbReference>
<feature type="compositionally biased region" description="Low complexity" evidence="7">
    <location>
        <begin position="1"/>
        <end position="24"/>
    </location>
</feature>
<dbReference type="GO" id="GO:0030527">
    <property type="term" value="F:structural constituent of chromatin"/>
    <property type="evidence" value="ECO:0007669"/>
    <property type="project" value="InterPro"/>
</dbReference>
<dbReference type="PRINTS" id="PR00624">
    <property type="entry name" value="HISTONEH5"/>
</dbReference>
<feature type="compositionally biased region" description="Low complexity" evidence="7">
    <location>
        <begin position="142"/>
        <end position="191"/>
    </location>
</feature>
<evidence type="ECO:0000256" key="3">
    <source>
        <dbReference type="ARBA" id="ARBA00022454"/>
    </source>
</evidence>
<comment type="similarity">
    <text evidence="6">Belongs to the histone H1/H5 family.</text>
</comment>
<dbReference type="GO" id="GO:0031492">
    <property type="term" value="F:nucleosomal DNA binding"/>
    <property type="evidence" value="ECO:0007669"/>
    <property type="project" value="TreeGrafter"/>
</dbReference>
<dbReference type="AlphaFoldDB" id="A0A811N8Y8"/>
<dbReference type="PANTHER" id="PTHR11467">
    <property type="entry name" value="HISTONE H1"/>
    <property type="match status" value="1"/>
</dbReference>
<dbReference type="Gene3D" id="1.10.10.10">
    <property type="entry name" value="Winged helix-like DNA-binding domain superfamily/Winged helix DNA-binding domain"/>
    <property type="match status" value="1"/>
</dbReference>
<evidence type="ECO:0000256" key="7">
    <source>
        <dbReference type="SAM" id="MobiDB-lite"/>
    </source>
</evidence>
<dbReference type="GO" id="GO:0006334">
    <property type="term" value="P:nucleosome assembly"/>
    <property type="evidence" value="ECO:0007669"/>
    <property type="project" value="InterPro"/>
</dbReference>
<dbReference type="InterPro" id="IPR005818">
    <property type="entry name" value="Histone_H1/H5_H15"/>
</dbReference>
<dbReference type="InterPro" id="IPR005819">
    <property type="entry name" value="H1/H5"/>
</dbReference>
<keyword evidence="4 6" id="KW-0238">DNA-binding</keyword>
<feature type="region of interest" description="Disordered" evidence="7">
    <location>
        <begin position="1"/>
        <end position="55"/>
    </location>
</feature>
<reference evidence="9" key="1">
    <citation type="submission" date="2020-10" db="EMBL/GenBank/DDBJ databases">
        <authorList>
            <person name="Han B."/>
            <person name="Lu T."/>
            <person name="Zhao Q."/>
            <person name="Huang X."/>
            <person name="Zhao Y."/>
        </authorList>
    </citation>
    <scope>NUCLEOTIDE SEQUENCE</scope>
</reference>
<sequence length="199" mass="20543">MTTEEAVVAEVPVTEVKAEAPAAQEAEKDKAKKAPKEKAAPKEKKDKGKKPAAHPPYAEMILEAIAALKERTGSSSVAIAKYVEAKHGGKLPTNFRKQLTVQLKKLAAAGKLTRVKNSFKLPPPRPVTTDAKPKAAAKPKVAKTSAKASPAKAAAKKAAAPAAAAKKKAVASPKKAATPKKAAAAAAPTRKGAARKAKK</sequence>
<evidence type="ECO:0000259" key="8">
    <source>
        <dbReference type="PROSITE" id="PS51504"/>
    </source>
</evidence>
<evidence type="ECO:0000313" key="10">
    <source>
        <dbReference type="Proteomes" id="UP000604825"/>
    </source>
</evidence>
<accession>A0A811N8Y8</accession>
<feature type="domain" description="H15" evidence="8">
    <location>
        <begin position="53"/>
        <end position="123"/>
    </location>
</feature>
<keyword evidence="10" id="KW-1185">Reference proteome</keyword>
<dbReference type="Pfam" id="PF00538">
    <property type="entry name" value="Linker_histone"/>
    <property type="match status" value="1"/>
</dbReference>
<dbReference type="InterPro" id="IPR036388">
    <property type="entry name" value="WH-like_DNA-bd_sf"/>
</dbReference>
<dbReference type="GO" id="GO:0005634">
    <property type="term" value="C:nucleus"/>
    <property type="evidence" value="ECO:0007669"/>
    <property type="project" value="UniProtKB-SubCell"/>
</dbReference>
<dbReference type="PANTHER" id="PTHR11467:SF159">
    <property type="entry name" value="OS07G0184800 PROTEIN"/>
    <property type="match status" value="1"/>
</dbReference>
<evidence type="ECO:0000256" key="1">
    <source>
        <dbReference type="ARBA" id="ARBA00004123"/>
    </source>
</evidence>
<gene>
    <name evidence="9" type="ORF">NCGR_LOCUS14270</name>
</gene>
<comment type="caution">
    <text evidence="9">The sequence shown here is derived from an EMBL/GenBank/DDBJ whole genome shotgun (WGS) entry which is preliminary data.</text>
</comment>
<protein>
    <recommendedName>
        <fullName evidence="8">H15 domain-containing protein</fullName>
    </recommendedName>
</protein>
<organism evidence="9 10">
    <name type="scientific">Miscanthus lutarioriparius</name>
    <dbReference type="NCBI Taxonomy" id="422564"/>
    <lineage>
        <taxon>Eukaryota</taxon>
        <taxon>Viridiplantae</taxon>
        <taxon>Streptophyta</taxon>
        <taxon>Embryophyta</taxon>
        <taxon>Tracheophyta</taxon>
        <taxon>Spermatophyta</taxon>
        <taxon>Magnoliopsida</taxon>
        <taxon>Liliopsida</taxon>
        <taxon>Poales</taxon>
        <taxon>Poaceae</taxon>
        <taxon>PACMAD clade</taxon>
        <taxon>Panicoideae</taxon>
        <taxon>Andropogonodae</taxon>
        <taxon>Andropogoneae</taxon>
        <taxon>Saccharinae</taxon>
        <taxon>Miscanthus</taxon>
    </lineage>
</organism>
<feature type="compositionally biased region" description="Basic and acidic residues" evidence="7">
    <location>
        <begin position="25"/>
        <end position="46"/>
    </location>
</feature>
<dbReference type="InterPro" id="IPR036390">
    <property type="entry name" value="WH_DNA-bd_sf"/>
</dbReference>
<name>A0A811N8Y8_9POAL</name>
<dbReference type="CDD" id="cd00073">
    <property type="entry name" value="H15"/>
    <property type="match status" value="1"/>
</dbReference>
<dbReference type="EMBL" id="CAJGYO010000003">
    <property type="protein sequence ID" value="CAD6220850.1"/>
    <property type="molecule type" value="Genomic_DNA"/>
</dbReference>
<dbReference type="OrthoDB" id="1110759at2759"/>
<comment type="subcellular location">
    <subcellularLocation>
        <location evidence="2">Chromosome</location>
    </subcellularLocation>
    <subcellularLocation>
        <location evidence="1 6">Nucleus</location>
    </subcellularLocation>
</comment>
<dbReference type="SUPFAM" id="SSF46785">
    <property type="entry name" value="Winged helix' DNA-binding domain"/>
    <property type="match status" value="1"/>
</dbReference>
<dbReference type="SMART" id="SM00526">
    <property type="entry name" value="H15"/>
    <property type="match status" value="1"/>
</dbReference>